<dbReference type="EC" id="6.5.1.1" evidence="2"/>
<keyword evidence="3 6" id="KW-0436">Ligase</keyword>
<dbReference type="InterPro" id="IPR014146">
    <property type="entry name" value="LigD_ligase_dom"/>
</dbReference>
<dbReference type="Proteomes" id="UP001180737">
    <property type="component" value="Unassembled WGS sequence"/>
</dbReference>
<dbReference type="InterPro" id="IPR012340">
    <property type="entry name" value="NA-bd_OB-fold"/>
</dbReference>
<dbReference type="InterPro" id="IPR012309">
    <property type="entry name" value="DNA_ligase_ATP-dep_C"/>
</dbReference>
<dbReference type="PANTHER" id="PTHR45674:SF4">
    <property type="entry name" value="DNA LIGASE 1"/>
    <property type="match status" value="1"/>
</dbReference>
<name>A0ABU2YWZ6_9ACTN</name>
<dbReference type="Gene3D" id="3.30.1490.70">
    <property type="match status" value="1"/>
</dbReference>
<proteinExistence type="inferred from homology"/>
<evidence type="ECO:0000256" key="3">
    <source>
        <dbReference type="ARBA" id="ARBA00022598"/>
    </source>
</evidence>
<evidence type="ECO:0000256" key="2">
    <source>
        <dbReference type="ARBA" id="ARBA00012727"/>
    </source>
</evidence>
<dbReference type="SUPFAM" id="SSF50249">
    <property type="entry name" value="Nucleic acid-binding proteins"/>
    <property type="match status" value="1"/>
</dbReference>
<feature type="domain" description="ATP-dependent DNA ligase family profile" evidence="5">
    <location>
        <begin position="115"/>
        <end position="234"/>
    </location>
</feature>
<evidence type="ECO:0000256" key="1">
    <source>
        <dbReference type="ARBA" id="ARBA00007572"/>
    </source>
</evidence>
<evidence type="ECO:0000313" key="7">
    <source>
        <dbReference type="Proteomes" id="UP001180737"/>
    </source>
</evidence>
<dbReference type="InterPro" id="IPR050191">
    <property type="entry name" value="ATP-dep_DNA_ligase"/>
</dbReference>
<dbReference type="PROSITE" id="PS50160">
    <property type="entry name" value="DNA_LIGASE_A3"/>
    <property type="match status" value="1"/>
</dbReference>
<dbReference type="Gene3D" id="3.30.470.30">
    <property type="entry name" value="DNA ligase/mRNA capping enzyme"/>
    <property type="match status" value="1"/>
</dbReference>
<dbReference type="CDD" id="cd07906">
    <property type="entry name" value="Adenylation_DNA_ligase_LigD_LigC"/>
    <property type="match status" value="1"/>
</dbReference>
<dbReference type="InterPro" id="IPR012310">
    <property type="entry name" value="DNA_ligase_ATP-dep_cent"/>
</dbReference>
<evidence type="ECO:0000256" key="4">
    <source>
        <dbReference type="ARBA" id="ARBA00034003"/>
    </source>
</evidence>
<gene>
    <name evidence="6" type="primary">ligD</name>
    <name evidence="6" type="ORF">RM704_09605</name>
</gene>
<evidence type="ECO:0000313" key="6">
    <source>
        <dbReference type="EMBL" id="MDT0567722.1"/>
    </source>
</evidence>
<dbReference type="RefSeq" id="WP_033528452.1">
    <property type="nucleotide sequence ID" value="NZ_JAVRFJ010000006.1"/>
</dbReference>
<protein>
    <recommendedName>
        <fullName evidence="2">DNA ligase (ATP)</fullName>
        <ecNumber evidence="2">6.5.1.1</ecNumber>
    </recommendedName>
</protein>
<keyword evidence="7" id="KW-1185">Reference proteome</keyword>
<dbReference type="NCBIfam" id="TIGR02779">
    <property type="entry name" value="NHEJ_ligase_lig"/>
    <property type="match status" value="1"/>
</dbReference>
<dbReference type="EMBL" id="JAVRFJ010000006">
    <property type="protein sequence ID" value="MDT0567722.1"/>
    <property type="molecule type" value="Genomic_DNA"/>
</dbReference>
<sequence>MDPLPVLAPMLASAGNLPLPGGDDRWAVETKQDGQRALAFLPGDGTVSIRSRGGHTVTAAYPELHGLPAALGGRSAVLDGEIIATDADGRPDFELLQSRMGLAHSPDHAARLALRVPVHLVVFDVLYLDGRDLTSRPWTERRQSLTGLGLHGPAWSVPAAVVDHAESALRATREAGLEGVIAKRLTSPYRPGVRSPDWLKIKNVRTADAVIGGWVPGTGRLAGLPGAVLLGEFRDGPLRYIGSVGTGWSDRERRRLADLLAVAAWTTCPFTPAPKVPGARWVLPRLVAEITYTTRTRAGYLRHPSWHRLRPDLAPDDSPEPNRS</sequence>
<comment type="similarity">
    <text evidence="1">Belongs to the ATP-dependent DNA ligase family.</text>
</comment>
<organism evidence="6 7">
    <name type="scientific">Streptomyces gottesmaniae</name>
    <dbReference type="NCBI Taxonomy" id="3075518"/>
    <lineage>
        <taxon>Bacteria</taxon>
        <taxon>Bacillati</taxon>
        <taxon>Actinomycetota</taxon>
        <taxon>Actinomycetes</taxon>
        <taxon>Kitasatosporales</taxon>
        <taxon>Streptomycetaceae</taxon>
        <taxon>Streptomyces</taxon>
    </lineage>
</organism>
<dbReference type="Pfam" id="PF01068">
    <property type="entry name" value="DNA_ligase_A_M"/>
    <property type="match status" value="1"/>
</dbReference>
<accession>A0ABU2YWZ6</accession>
<dbReference type="SUPFAM" id="SSF56091">
    <property type="entry name" value="DNA ligase/mRNA capping enzyme, catalytic domain"/>
    <property type="match status" value="1"/>
</dbReference>
<dbReference type="GO" id="GO:0016874">
    <property type="term" value="F:ligase activity"/>
    <property type="evidence" value="ECO:0007669"/>
    <property type="project" value="UniProtKB-KW"/>
</dbReference>
<dbReference type="Gene3D" id="2.40.50.140">
    <property type="entry name" value="Nucleic acid-binding proteins"/>
    <property type="match status" value="1"/>
</dbReference>
<dbReference type="Pfam" id="PF04679">
    <property type="entry name" value="DNA_ligase_A_C"/>
    <property type="match status" value="1"/>
</dbReference>
<comment type="caution">
    <text evidence="6">The sequence shown here is derived from an EMBL/GenBank/DDBJ whole genome shotgun (WGS) entry which is preliminary data.</text>
</comment>
<reference evidence="6" key="1">
    <citation type="submission" date="2024-05" db="EMBL/GenBank/DDBJ databases">
        <title>30 novel species of actinomycetes from the DSMZ collection.</title>
        <authorList>
            <person name="Nouioui I."/>
        </authorList>
    </citation>
    <scope>NUCLEOTIDE SEQUENCE</scope>
    <source>
        <strain evidence="6">DSM 3412</strain>
    </source>
</reference>
<evidence type="ECO:0000259" key="5">
    <source>
        <dbReference type="PROSITE" id="PS50160"/>
    </source>
</evidence>
<comment type="catalytic activity">
    <reaction evidence="4">
        <text>ATP + (deoxyribonucleotide)n-3'-hydroxyl + 5'-phospho-(deoxyribonucleotide)m = (deoxyribonucleotide)n+m + AMP + diphosphate.</text>
        <dbReference type="EC" id="6.5.1.1"/>
    </reaction>
</comment>
<dbReference type="CDD" id="cd07971">
    <property type="entry name" value="OBF_DNA_ligase_LigD"/>
    <property type="match status" value="1"/>
</dbReference>
<dbReference type="PANTHER" id="PTHR45674">
    <property type="entry name" value="DNA LIGASE 1/3 FAMILY MEMBER"/>
    <property type="match status" value="1"/>
</dbReference>